<evidence type="ECO:0000256" key="6">
    <source>
        <dbReference type="ARBA" id="ARBA00023136"/>
    </source>
</evidence>
<feature type="transmembrane region" description="Helical" evidence="7">
    <location>
        <begin position="87"/>
        <end position="108"/>
    </location>
</feature>
<dbReference type="InterPro" id="IPR020846">
    <property type="entry name" value="MFS_dom"/>
</dbReference>
<dbReference type="PANTHER" id="PTHR23501:SF84">
    <property type="entry name" value="VACUOLAR MEMBRANE AMINO ACID UPTAKE TRANSPORTER FNX2"/>
    <property type="match status" value="1"/>
</dbReference>
<feature type="transmembrane region" description="Helical" evidence="7">
    <location>
        <begin position="218"/>
        <end position="236"/>
    </location>
</feature>
<dbReference type="InterPro" id="IPR036259">
    <property type="entry name" value="MFS_trans_sf"/>
</dbReference>
<evidence type="ECO:0000313" key="10">
    <source>
        <dbReference type="Proteomes" id="UP000053257"/>
    </source>
</evidence>
<evidence type="ECO:0000256" key="5">
    <source>
        <dbReference type="ARBA" id="ARBA00022989"/>
    </source>
</evidence>
<feature type="transmembrane region" description="Helical" evidence="7">
    <location>
        <begin position="148"/>
        <end position="169"/>
    </location>
</feature>
<feature type="domain" description="Major facilitator superfamily (MFS) profile" evidence="8">
    <location>
        <begin position="1"/>
        <end position="488"/>
    </location>
</feature>
<keyword evidence="3" id="KW-0813">Transport</keyword>
<feature type="transmembrane region" description="Helical" evidence="7">
    <location>
        <begin position="461"/>
        <end position="483"/>
    </location>
</feature>
<feature type="transmembrane region" description="Helical" evidence="7">
    <location>
        <begin position="394"/>
        <end position="412"/>
    </location>
</feature>
<dbReference type="Gene3D" id="1.20.1720.10">
    <property type="entry name" value="Multidrug resistance protein D"/>
    <property type="match status" value="1"/>
</dbReference>
<evidence type="ECO:0000256" key="1">
    <source>
        <dbReference type="ARBA" id="ARBA00004127"/>
    </source>
</evidence>
<gene>
    <name evidence="9" type="ORF">PHLGIDRAFT_102335</name>
</gene>
<dbReference type="GO" id="GO:0000329">
    <property type="term" value="C:fungal-type vacuole membrane"/>
    <property type="evidence" value="ECO:0007669"/>
    <property type="project" value="TreeGrafter"/>
</dbReference>
<comment type="subcellular location">
    <subcellularLocation>
        <location evidence="1">Endomembrane system</location>
        <topology evidence="1">Multi-pass membrane protein</topology>
    </subcellularLocation>
</comment>
<organism evidence="9 10">
    <name type="scientific">Phlebiopsis gigantea (strain 11061_1 CR5-6)</name>
    <name type="common">White-rot fungus</name>
    <name type="synonym">Peniophora gigantea</name>
    <dbReference type="NCBI Taxonomy" id="745531"/>
    <lineage>
        <taxon>Eukaryota</taxon>
        <taxon>Fungi</taxon>
        <taxon>Dikarya</taxon>
        <taxon>Basidiomycota</taxon>
        <taxon>Agaricomycotina</taxon>
        <taxon>Agaricomycetes</taxon>
        <taxon>Polyporales</taxon>
        <taxon>Phanerochaetaceae</taxon>
        <taxon>Phlebiopsis</taxon>
    </lineage>
</organism>
<evidence type="ECO:0000256" key="3">
    <source>
        <dbReference type="ARBA" id="ARBA00022448"/>
    </source>
</evidence>
<reference evidence="9 10" key="1">
    <citation type="journal article" date="2014" name="PLoS Genet.">
        <title>Analysis of the Phlebiopsis gigantea genome, transcriptome and secretome provides insight into its pioneer colonization strategies of wood.</title>
        <authorList>
            <person name="Hori C."/>
            <person name="Ishida T."/>
            <person name="Igarashi K."/>
            <person name="Samejima M."/>
            <person name="Suzuki H."/>
            <person name="Master E."/>
            <person name="Ferreira P."/>
            <person name="Ruiz-Duenas F.J."/>
            <person name="Held B."/>
            <person name="Canessa P."/>
            <person name="Larrondo L.F."/>
            <person name="Schmoll M."/>
            <person name="Druzhinina I.S."/>
            <person name="Kubicek C.P."/>
            <person name="Gaskell J.A."/>
            <person name="Kersten P."/>
            <person name="St John F."/>
            <person name="Glasner J."/>
            <person name="Sabat G."/>
            <person name="Splinter BonDurant S."/>
            <person name="Syed K."/>
            <person name="Yadav J."/>
            <person name="Mgbeahuruike A.C."/>
            <person name="Kovalchuk A."/>
            <person name="Asiegbu F.O."/>
            <person name="Lackner G."/>
            <person name="Hoffmeister D."/>
            <person name="Rencoret J."/>
            <person name="Gutierrez A."/>
            <person name="Sun H."/>
            <person name="Lindquist E."/>
            <person name="Barry K."/>
            <person name="Riley R."/>
            <person name="Grigoriev I.V."/>
            <person name="Henrissat B."/>
            <person name="Kues U."/>
            <person name="Berka R.M."/>
            <person name="Martinez A.T."/>
            <person name="Covert S.F."/>
            <person name="Blanchette R.A."/>
            <person name="Cullen D."/>
        </authorList>
    </citation>
    <scope>NUCLEOTIDE SEQUENCE [LARGE SCALE GENOMIC DNA]</scope>
    <source>
        <strain evidence="9 10">11061_1 CR5-6</strain>
    </source>
</reference>
<dbReference type="AlphaFoldDB" id="A0A0C3SB61"/>
<proteinExistence type="inferred from homology"/>
<evidence type="ECO:0000259" key="8">
    <source>
        <dbReference type="PROSITE" id="PS50850"/>
    </source>
</evidence>
<dbReference type="Proteomes" id="UP000053257">
    <property type="component" value="Unassembled WGS sequence"/>
</dbReference>
<dbReference type="PROSITE" id="PS50850">
    <property type="entry name" value="MFS"/>
    <property type="match status" value="1"/>
</dbReference>
<dbReference type="InterPro" id="IPR011701">
    <property type="entry name" value="MFS"/>
</dbReference>
<keyword evidence="10" id="KW-1185">Reference proteome</keyword>
<keyword evidence="6 7" id="KW-0472">Membrane</keyword>
<evidence type="ECO:0000256" key="2">
    <source>
        <dbReference type="ARBA" id="ARBA00008335"/>
    </source>
</evidence>
<evidence type="ECO:0000256" key="7">
    <source>
        <dbReference type="SAM" id="Phobius"/>
    </source>
</evidence>
<dbReference type="STRING" id="745531.A0A0C3SB61"/>
<evidence type="ECO:0000256" key="4">
    <source>
        <dbReference type="ARBA" id="ARBA00022692"/>
    </source>
</evidence>
<keyword evidence="4 7" id="KW-0812">Transmembrane</keyword>
<feature type="transmembrane region" description="Helical" evidence="7">
    <location>
        <begin position="320"/>
        <end position="341"/>
    </location>
</feature>
<comment type="similarity">
    <text evidence="2">Belongs to the major facilitator superfamily.</text>
</comment>
<feature type="transmembrane region" description="Helical" evidence="7">
    <location>
        <begin position="347"/>
        <end position="374"/>
    </location>
</feature>
<dbReference type="SUPFAM" id="SSF103473">
    <property type="entry name" value="MFS general substrate transporter"/>
    <property type="match status" value="1"/>
</dbReference>
<dbReference type="CDD" id="cd17502">
    <property type="entry name" value="MFS_Azr1_MDR_like"/>
    <property type="match status" value="1"/>
</dbReference>
<protein>
    <recommendedName>
        <fullName evidence="8">Major facilitator superfamily (MFS) profile domain-containing protein</fullName>
    </recommendedName>
</protein>
<name>A0A0C3SB61_PHLG1</name>
<accession>A0A0C3SB61</accession>
<feature type="transmembrane region" description="Helical" evidence="7">
    <location>
        <begin position="62"/>
        <end position="81"/>
    </location>
</feature>
<dbReference type="Pfam" id="PF07690">
    <property type="entry name" value="MFS_1"/>
    <property type="match status" value="1"/>
</dbReference>
<dbReference type="FunFam" id="1.20.1720.10:FF:000013">
    <property type="entry name" value="Related to multidrug resistance proteins"/>
    <property type="match status" value="1"/>
</dbReference>
<dbReference type="GO" id="GO:0012505">
    <property type="term" value="C:endomembrane system"/>
    <property type="evidence" value="ECO:0007669"/>
    <property type="project" value="UniProtKB-SubCell"/>
</dbReference>
<evidence type="ECO:0000313" key="9">
    <source>
        <dbReference type="EMBL" id="KIP09777.1"/>
    </source>
</evidence>
<keyword evidence="5 7" id="KW-1133">Transmembrane helix</keyword>
<dbReference type="EMBL" id="KN840462">
    <property type="protein sequence ID" value="KIP09777.1"/>
    <property type="molecule type" value="Genomic_DNA"/>
</dbReference>
<dbReference type="GO" id="GO:0015174">
    <property type="term" value="F:basic amino acid transmembrane transporter activity"/>
    <property type="evidence" value="ECO:0007669"/>
    <property type="project" value="TreeGrafter"/>
</dbReference>
<feature type="transmembrane region" description="Helical" evidence="7">
    <location>
        <begin position="257"/>
        <end position="281"/>
    </location>
</feature>
<dbReference type="Gene3D" id="1.20.1250.20">
    <property type="entry name" value="MFS general substrate transporter like domains"/>
    <property type="match status" value="1"/>
</dbReference>
<feature type="transmembrane region" description="Helical" evidence="7">
    <location>
        <begin position="189"/>
        <end position="206"/>
    </location>
</feature>
<dbReference type="HOGENOM" id="CLU_000960_22_3_1"/>
<dbReference type="PANTHER" id="PTHR23501">
    <property type="entry name" value="MAJOR FACILITATOR SUPERFAMILY"/>
    <property type="match status" value="1"/>
</dbReference>
<dbReference type="OrthoDB" id="3437016at2759"/>
<feature type="transmembrane region" description="Helical" evidence="7">
    <location>
        <begin position="293"/>
        <end position="313"/>
    </location>
</feature>
<sequence>MSIGIFLAAMDGTIIAASYAKIGSDLNHLQNTSWIATGYMLMLTSFQPLYGKLSDIFGRRGCLVFSYAVFALGCLFCGLARNMTELVAARALAGIGGGGMSTVASIVMSDVVPLRERGTWQGITNIVWATGQAVGAPLGGYLADTIGWRWSFLLQVPLALAAIISVSLALKLPRRETEHFLAKLKRIDFAGAIALVVGVFCLLVGLDRGGNVSWTDRVTVGCLSTFCILFVLFGFIELKVASEPFAPKAIVASPALVASYLANFFGAGTTVALTFMVTLYFQAVKGRTASEAGLVLLSAVPFGVGGSLFGGILMQKTGKYYWLTVITFSMMVFGQVLVTGLSGTWTYTYVGIAIGLCFSSFGVGTGVTTTLISLIANAGPENQAVATAGKSLSYLFRSLGTVVTLSISTTVMQDTLRQFLYQRLTGENVDEIIRRVRESLTYIGELEPHVREKVILSYQDAIHISMWFICGVSVCAVVSACFIKEVPLSKK</sequence>